<evidence type="ECO:0000313" key="3">
    <source>
        <dbReference type="Proteomes" id="UP000027238"/>
    </source>
</evidence>
<dbReference type="OrthoDB" id="4093325at2759"/>
<dbReference type="eggNOG" id="ENOG502SNZ2">
    <property type="taxonomic scope" value="Eukaryota"/>
</dbReference>
<organism evidence="2 3">
    <name type="scientific">Colletotrichum sublineola</name>
    <name type="common">Sorghum anthracnose fungus</name>
    <dbReference type="NCBI Taxonomy" id="1173701"/>
    <lineage>
        <taxon>Eukaryota</taxon>
        <taxon>Fungi</taxon>
        <taxon>Dikarya</taxon>
        <taxon>Ascomycota</taxon>
        <taxon>Pezizomycotina</taxon>
        <taxon>Sordariomycetes</taxon>
        <taxon>Hypocreomycetidae</taxon>
        <taxon>Glomerellales</taxon>
        <taxon>Glomerellaceae</taxon>
        <taxon>Colletotrichum</taxon>
        <taxon>Colletotrichum graminicola species complex</taxon>
    </lineage>
</organism>
<feature type="signal peptide" evidence="1">
    <location>
        <begin position="1"/>
        <end position="19"/>
    </location>
</feature>
<comment type="caution">
    <text evidence="2">The sequence shown here is derived from an EMBL/GenBank/DDBJ whole genome shotgun (WGS) entry which is preliminary data.</text>
</comment>
<reference evidence="3" key="1">
    <citation type="journal article" date="2014" name="Genome Announc.">
        <title>Draft genome sequence of Colletotrichum sublineola, a destructive pathogen of cultivated sorghum.</title>
        <authorList>
            <person name="Baroncelli R."/>
            <person name="Sanz-Martin J.M."/>
            <person name="Rech G.E."/>
            <person name="Sukno S.A."/>
            <person name="Thon M.R."/>
        </authorList>
    </citation>
    <scope>NUCLEOTIDE SEQUENCE [LARGE SCALE GENOMIC DNA]</scope>
    <source>
        <strain evidence="3">TX430BB</strain>
    </source>
</reference>
<dbReference type="OMA" id="WSIWADA"/>
<feature type="chain" id="PRO_5001634123" evidence="1">
    <location>
        <begin position="20"/>
        <end position="199"/>
    </location>
</feature>
<evidence type="ECO:0000313" key="2">
    <source>
        <dbReference type="EMBL" id="KDN60098.1"/>
    </source>
</evidence>
<accession>A0A066WT73</accession>
<dbReference type="AlphaFoldDB" id="A0A066WT73"/>
<dbReference type="Proteomes" id="UP000027238">
    <property type="component" value="Unassembled WGS sequence"/>
</dbReference>
<dbReference type="EMBL" id="JMSE01001548">
    <property type="protein sequence ID" value="KDN60098.1"/>
    <property type="molecule type" value="Genomic_DNA"/>
</dbReference>
<keyword evidence="1" id="KW-0732">Signal</keyword>
<sequence>MQFTNALAVAATLASVVSGATIPQHKYMRRNVTEASKFKLQVINTDTPIQLQYFQAAKGSIFVGLPQQNASCDNPAGQPTEQEATFTLSADGSLWLFNGQEEPQTIFVDRSGMGQGKLGYTTGAQPMVRNGERTGWTIDKEDYVSLQGSKFIACPNSIEGSWSVWVDAGIANPGWNKGCVPISARAVDIPNPVACEYSA</sequence>
<proteinExistence type="predicted"/>
<keyword evidence="3" id="KW-1185">Reference proteome</keyword>
<dbReference type="HOGENOM" id="CLU_097238_0_0_1"/>
<gene>
    <name evidence="2" type="ORF">CSUB01_06364</name>
</gene>
<protein>
    <submittedName>
        <fullName evidence="2">Putative cell wall protein PhiA</fullName>
    </submittedName>
</protein>
<evidence type="ECO:0000256" key="1">
    <source>
        <dbReference type="SAM" id="SignalP"/>
    </source>
</evidence>
<name>A0A066WT73_COLSU</name>